<evidence type="ECO:0000256" key="1">
    <source>
        <dbReference type="SAM" id="SignalP"/>
    </source>
</evidence>
<accession>A0A4Z0R8K5</accession>
<evidence type="ECO:0000313" key="2">
    <source>
        <dbReference type="EMBL" id="TGE39462.1"/>
    </source>
</evidence>
<keyword evidence="3" id="KW-1185">Reference proteome</keyword>
<protein>
    <submittedName>
        <fullName evidence="2">Uncharacterized protein</fullName>
    </submittedName>
</protein>
<feature type="signal peptide" evidence="1">
    <location>
        <begin position="1"/>
        <end position="29"/>
    </location>
</feature>
<comment type="caution">
    <text evidence="2">The sequence shown here is derived from an EMBL/GenBank/DDBJ whole genome shotgun (WGS) entry which is preliminary data.</text>
</comment>
<dbReference type="EMBL" id="SPQQ01000001">
    <property type="protein sequence ID" value="TGE39462.1"/>
    <property type="molecule type" value="Genomic_DNA"/>
</dbReference>
<proteinExistence type="predicted"/>
<dbReference type="OrthoDB" id="2086394at2"/>
<feature type="chain" id="PRO_5021478027" evidence="1">
    <location>
        <begin position="30"/>
        <end position="156"/>
    </location>
</feature>
<keyword evidence="1" id="KW-0732">Signal</keyword>
<name>A0A4Z0R8K5_9FIRM</name>
<gene>
    <name evidence="2" type="ORF">E4K67_00135</name>
</gene>
<evidence type="ECO:0000313" key="3">
    <source>
        <dbReference type="Proteomes" id="UP000298460"/>
    </source>
</evidence>
<dbReference type="AlphaFoldDB" id="A0A4Z0R8K5"/>
<reference evidence="2 3" key="1">
    <citation type="submission" date="2019-03" db="EMBL/GenBank/DDBJ databases">
        <title>Draft Genome Sequence of Desulfosporosinus fructosivorans Strain 63.6F, Isolated from Marine Sediment in the Baltic Sea.</title>
        <authorList>
            <person name="Hausmann B."/>
            <person name="Vandieken V."/>
            <person name="Pjevac P."/>
            <person name="Schreck K."/>
            <person name="Herbold C.W."/>
            <person name="Loy A."/>
        </authorList>
    </citation>
    <scope>NUCLEOTIDE SEQUENCE [LARGE SCALE GENOMIC DNA]</scope>
    <source>
        <strain evidence="2 3">63.6F</strain>
    </source>
</reference>
<dbReference type="RefSeq" id="WP_135544402.1">
    <property type="nucleotide sequence ID" value="NZ_SPQQ01000001.1"/>
</dbReference>
<sequence length="156" mass="16733">MKFIGKSKAIAVTILSGAVLLTSSSAVFASSQTEVQAKSVVSEKASVISPNSVVLPTAVWDVATKGGYYFSGWSNTQTLYTEYRITGKTTYHLHVYAAKAMTVKVKDINTGYTYSTKSMTTNSFADWDVLGNGMTASSQVYVSFSGTNIDFNGTID</sequence>
<dbReference type="Proteomes" id="UP000298460">
    <property type="component" value="Unassembled WGS sequence"/>
</dbReference>
<organism evidence="2 3">
    <name type="scientific">Desulfosporosinus fructosivorans</name>
    <dbReference type="NCBI Taxonomy" id="2018669"/>
    <lineage>
        <taxon>Bacteria</taxon>
        <taxon>Bacillati</taxon>
        <taxon>Bacillota</taxon>
        <taxon>Clostridia</taxon>
        <taxon>Eubacteriales</taxon>
        <taxon>Desulfitobacteriaceae</taxon>
        <taxon>Desulfosporosinus</taxon>
    </lineage>
</organism>